<evidence type="ECO:0000313" key="1">
    <source>
        <dbReference type="EMBL" id="MBA4454301.1"/>
    </source>
</evidence>
<reference evidence="1 2" key="1">
    <citation type="journal article" date="2020" name="Appl. Environ. Microbiol.">
        <title>Genomic Characteristics of a Novel Species of Ammonia-Oxidizing Archaea from the Jiulong River Estuary.</title>
        <authorList>
            <person name="Zou D."/>
            <person name="Wan R."/>
            <person name="Han L."/>
            <person name="Xu M.N."/>
            <person name="Liu Y."/>
            <person name="Liu H."/>
            <person name="Kao S.J."/>
            <person name="Li M."/>
        </authorList>
    </citation>
    <scope>NUCLEOTIDE SEQUENCE [LARGE SCALE GENOMIC DNA]</scope>
    <source>
        <strain evidence="1">W2bin3</strain>
    </source>
</reference>
<proteinExistence type="predicted"/>
<dbReference type="Proteomes" id="UP000526786">
    <property type="component" value="Unassembled WGS sequence"/>
</dbReference>
<evidence type="ECO:0000313" key="2">
    <source>
        <dbReference type="Proteomes" id="UP000526786"/>
    </source>
</evidence>
<organism evidence="1 2">
    <name type="scientific">Candidatus Nitrosomaritimum aestuariumsis</name>
    <dbReference type="NCBI Taxonomy" id="3342354"/>
    <lineage>
        <taxon>Archaea</taxon>
        <taxon>Nitrososphaerota</taxon>
        <taxon>Nitrososphaeria</taxon>
        <taxon>Nitrosopumilales</taxon>
        <taxon>Nitrosopumilaceae</taxon>
        <taxon>Candidatus Nitrosomaritimum</taxon>
    </lineage>
</organism>
<comment type="caution">
    <text evidence="1">The sequence shown here is derived from an EMBL/GenBank/DDBJ whole genome shotgun (WGS) entry which is preliminary data.</text>
</comment>
<gene>
    <name evidence="1" type="ORF">H2B05_05085</name>
</gene>
<protein>
    <submittedName>
        <fullName evidence="1">Uncharacterized protein</fullName>
    </submittedName>
</protein>
<name>A0AC60W402_9ARCH</name>
<sequence>MIYSIKAKFVSDMMKEFFQKLTDGTIENQKPDGLEILNSMKRAKITEPGIIQWSEMCFCSPPLKHERQTVYDKYFSSMTINPIEDYVEFNGRSFFKYLKKLDE</sequence>
<accession>A0AC60W402</accession>
<dbReference type="EMBL" id="JACENC010000194">
    <property type="protein sequence ID" value="MBA4454301.1"/>
    <property type="molecule type" value="Genomic_DNA"/>
</dbReference>